<dbReference type="Pfam" id="PF00701">
    <property type="entry name" value="DHDPS"/>
    <property type="match status" value="1"/>
</dbReference>
<evidence type="ECO:0000313" key="7">
    <source>
        <dbReference type="Proteomes" id="UP000775129"/>
    </source>
</evidence>
<dbReference type="GO" id="GO:0008747">
    <property type="term" value="F:N-acetylneuraminate lyase activity"/>
    <property type="evidence" value="ECO:0007669"/>
    <property type="project" value="TreeGrafter"/>
</dbReference>
<feature type="binding site" evidence="5">
    <location>
        <position position="198"/>
    </location>
    <ligand>
        <name>pyruvate</name>
        <dbReference type="ChEBI" id="CHEBI:15361"/>
    </ligand>
</feature>
<reference evidence="6" key="2">
    <citation type="submission" date="2021-09" db="EMBL/GenBank/DDBJ databases">
        <authorList>
            <person name="Gilroy R."/>
        </authorList>
    </citation>
    <scope>NUCLEOTIDE SEQUENCE</scope>
    <source>
        <strain evidence="6">1647</strain>
    </source>
</reference>
<dbReference type="InterPro" id="IPR002220">
    <property type="entry name" value="DapA-like"/>
</dbReference>
<protein>
    <submittedName>
        <fullName evidence="6">Dihydrodipicolinate synthase family protein</fullName>
    </submittedName>
</protein>
<keyword evidence="1 3" id="KW-0456">Lyase</keyword>
<feature type="active site" description="Proton donor/acceptor" evidence="4">
    <location>
        <position position="125"/>
    </location>
</feature>
<dbReference type="EMBL" id="DYWO01000153">
    <property type="protein sequence ID" value="HJF49156.1"/>
    <property type="molecule type" value="Genomic_DNA"/>
</dbReference>
<dbReference type="PROSITE" id="PS00666">
    <property type="entry name" value="DHDPS_2"/>
    <property type="match status" value="1"/>
</dbReference>
<evidence type="ECO:0000256" key="4">
    <source>
        <dbReference type="PIRSR" id="PIRSR001365-1"/>
    </source>
</evidence>
<dbReference type="InterPro" id="IPR020625">
    <property type="entry name" value="Schiff_base-form_aldolases_AS"/>
</dbReference>
<organism evidence="6 7">
    <name type="scientific">Brachybacterium paraconglomeratum</name>
    <dbReference type="NCBI Taxonomy" id="173362"/>
    <lineage>
        <taxon>Bacteria</taxon>
        <taxon>Bacillati</taxon>
        <taxon>Actinomycetota</taxon>
        <taxon>Actinomycetes</taxon>
        <taxon>Micrococcales</taxon>
        <taxon>Dermabacteraceae</taxon>
        <taxon>Brachybacterium</taxon>
    </lineage>
</organism>
<dbReference type="GO" id="GO:0019262">
    <property type="term" value="P:N-acetylneuraminate catabolic process"/>
    <property type="evidence" value="ECO:0007669"/>
    <property type="project" value="TreeGrafter"/>
</dbReference>
<dbReference type="PANTHER" id="PTHR42849:SF1">
    <property type="entry name" value="N-ACETYLNEURAMINATE LYASE"/>
    <property type="match status" value="1"/>
</dbReference>
<dbReference type="InterPro" id="IPR013785">
    <property type="entry name" value="Aldolase_TIM"/>
</dbReference>
<dbReference type="SMART" id="SM01130">
    <property type="entry name" value="DHDPS"/>
    <property type="match status" value="1"/>
</dbReference>
<dbReference type="PANTHER" id="PTHR42849">
    <property type="entry name" value="N-ACETYLNEURAMINATE LYASE"/>
    <property type="match status" value="1"/>
</dbReference>
<dbReference type="PRINTS" id="PR00146">
    <property type="entry name" value="DHPICSNTHASE"/>
</dbReference>
<keyword evidence="2" id="KW-0704">Schiff base</keyword>
<dbReference type="GO" id="GO:0005829">
    <property type="term" value="C:cytosol"/>
    <property type="evidence" value="ECO:0007669"/>
    <property type="project" value="TreeGrafter"/>
</dbReference>
<feature type="active site" description="Schiff-base intermediate with substrate" evidence="4">
    <location>
        <position position="153"/>
    </location>
</feature>
<dbReference type="SUPFAM" id="SSF51569">
    <property type="entry name" value="Aldolase"/>
    <property type="match status" value="1"/>
</dbReference>
<name>A0A921GN17_9MICO</name>
<accession>A0A921GN17</accession>
<evidence type="ECO:0000256" key="5">
    <source>
        <dbReference type="PIRSR" id="PIRSR001365-2"/>
    </source>
</evidence>
<dbReference type="PIRSF" id="PIRSF001365">
    <property type="entry name" value="DHDPS"/>
    <property type="match status" value="1"/>
</dbReference>
<evidence type="ECO:0000256" key="2">
    <source>
        <dbReference type="ARBA" id="ARBA00023270"/>
    </source>
</evidence>
<dbReference type="Gene3D" id="3.20.20.70">
    <property type="entry name" value="Aldolase class I"/>
    <property type="match status" value="1"/>
</dbReference>
<comment type="similarity">
    <text evidence="3">Belongs to the DapA family.</text>
</comment>
<comment type="caution">
    <text evidence="6">The sequence shown here is derived from an EMBL/GenBank/DDBJ whole genome shotgun (WGS) entry which is preliminary data.</text>
</comment>
<dbReference type="AlphaFoldDB" id="A0A921GN17"/>
<proteinExistence type="inferred from homology"/>
<evidence type="ECO:0000313" key="6">
    <source>
        <dbReference type="EMBL" id="HJF49156.1"/>
    </source>
</evidence>
<evidence type="ECO:0000256" key="1">
    <source>
        <dbReference type="ARBA" id="ARBA00023239"/>
    </source>
</evidence>
<dbReference type="Proteomes" id="UP000775129">
    <property type="component" value="Unassembled WGS sequence"/>
</dbReference>
<reference evidence="6" key="1">
    <citation type="journal article" date="2021" name="PeerJ">
        <title>Extensive microbial diversity within the chicken gut microbiome revealed by metagenomics and culture.</title>
        <authorList>
            <person name="Gilroy R."/>
            <person name="Ravi A."/>
            <person name="Getino M."/>
            <person name="Pursley I."/>
            <person name="Horton D.L."/>
            <person name="Alikhan N.F."/>
            <person name="Baker D."/>
            <person name="Gharbi K."/>
            <person name="Hall N."/>
            <person name="Watson M."/>
            <person name="Adriaenssens E.M."/>
            <person name="Foster-Nyarko E."/>
            <person name="Jarju S."/>
            <person name="Secka A."/>
            <person name="Antonio M."/>
            <person name="Oren A."/>
            <person name="Chaudhuri R.R."/>
            <person name="La Ragione R."/>
            <person name="Hildebrand F."/>
            <person name="Pallen M.J."/>
        </authorList>
    </citation>
    <scope>NUCLEOTIDE SEQUENCE</scope>
    <source>
        <strain evidence="6">1647</strain>
    </source>
</reference>
<sequence>MLTPLTADGEIDLPSLERLVGHLLDGGVDGIFALGSSGEVAFWDDARREAVLEAVTGTVAGQVPVIAGVIDMQTDRVIQHVRAAERFDLAGCVVTAPFYAITGPEEIDTHFRAVAAATDRPLWAYDIPVCVHAKLSAAQLLRLGADGVITGVKDSSGDDVGFRRLIAANRAAGSPLTLLTGHEVVVDGAYLAGADGSVPGLGNVDPAGYVRMHRAAQAGDWEQVRREQDRLAQVFEIVFQPTDKVGPAAGVGAFKTALRELGIFSTNTMARPMSPIEGEAADRIRGILERTGLLGEGATDGTTGA</sequence>
<gene>
    <name evidence="6" type="ORF">K8W24_05060</name>
</gene>
<evidence type="ECO:0000256" key="3">
    <source>
        <dbReference type="PIRNR" id="PIRNR001365"/>
    </source>
</evidence>
<dbReference type="CDD" id="cd00408">
    <property type="entry name" value="DHDPS-like"/>
    <property type="match status" value="1"/>
</dbReference>